<organism evidence="1 2">
    <name type="scientific">Araneus ventricosus</name>
    <name type="common">Orbweaver spider</name>
    <name type="synonym">Epeira ventricosa</name>
    <dbReference type="NCBI Taxonomy" id="182803"/>
    <lineage>
        <taxon>Eukaryota</taxon>
        <taxon>Metazoa</taxon>
        <taxon>Ecdysozoa</taxon>
        <taxon>Arthropoda</taxon>
        <taxon>Chelicerata</taxon>
        <taxon>Arachnida</taxon>
        <taxon>Araneae</taxon>
        <taxon>Araneomorphae</taxon>
        <taxon>Entelegynae</taxon>
        <taxon>Araneoidea</taxon>
        <taxon>Araneidae</taxon>
        <taxon>Araneus</taxon>
    </lineage>
</organism>
<proteinExistence type="predicted"/>
<name>A0A4Y2HIF7_ARAVE</name>
<accession>A0A4Y2HIF7</accession>
<gene>
    <name evidence="1" type="ORF">AVEN_92783_1</name>
</gene>
<evidence type="ECO:0000313" key="1">
    <source>
        <dbReference type="EMBL" id="GBM65050.1"/>
    </source>
</evidence>
<dbReference type="AlphaFoldDB" id="A0A4Y2HIF7"/>
<sequence length="98" mass="10752">MVTSKLALTCCKLVSSLHSCHVKFAVSLKICSASLLQTKIGIWTRLSLRNTVFQAEILAFVHAVALPSQQLTILVDNQASIKPKESQFNCPENLQVTP</sequence>
<reference evidence="1 2" key="1">
    <citation type="journal article" date="2019" name="Sci. Rep.">
        <title>Orb-weaving spider Araneus ventricosus genome elucidates the spidroin gene catalogue.</title>
        <authorList>
            <person name="Kono N."/>
            <person name="Nakamura H."/>
            <person name="Ohtoshi R."/>
            <person name="Moran D.A.P."/>
            <person name="Shinohara A."/>
            <person name="Yoshida Y."/>
            <person name="Fujiwara M."/>
            <person name="Mori M."/>
            <person name="Tomita M."/>
            <person name="Arakawa K."/>
        </authorList>
    </citation>
    <scope>NUCLEOTIDE SEQUENCE [LARGE SCALE GENOMIC DNA]</scope>
</reference>
<evidence type="ECO:0008006" key="3">
    <source>
        <dbReference type="Google" id="ProtNLM"/>
    </source>
</evidence>
<evidence type="ECO:0000313" key="2">
    <source>
        <dbReference type="Proteomes" id="UP000499080"/>
    </source>
</evidence>
<keyword evidence="2" id="KW-1185">Reference proteome</keyword>
<dbReference type="EMBL" id="BGPR01103052">
    <property type="protein sequence ID" value="GBM65050.1"/>
    <property type="molecule type" value="Genomic_DNA"/>
</dbReference>
<comment type="caution">
    <text evidence="1">The sequence shown here is derived from an EMBL/GenBank/DDBJ whole genome shotgun (WGS) entry which is preliminary data.</text>
</comment>
<dbReference type="Proteomes" id="UP000499080">
    <property type="component" value="Unassembled WGS sequence"/>
</dbReference>
<protein>
    <recommendedName>
        <fullName evidence="3">RNase H type-1 domain-containing protein</fullName>
    </recommendedName>
</protein>